<comment type="pathway">
    <text evidence="1 11">Cofactor biosynthesis; riboflavin biosynthesis; 5-amino-6-(D-ribitylamino)uracil from GTP: step 1/4.</text>
</comment>
<evidence type="ECO:0000256" key="6">
    <source>
        <dbReference type="ARBA" id="ARBA00022801"/>
    </source>
</evidence>
<evidence type="ECO:0000313" key="13">
    <source>
        <dbReference type="EMBL" id="GCE39637.1"/>
    </source>
</evidence>
<comment type="cofactor">
    <cofactor evidence="11">
        <name>Zn(2+)</name>
        <dbReference type="ChEBI" id="CHEBI:29105"/>
    </cofactor>
    <text evidence="11">Binds 1 zinc ion per subunit.</text>
</comment>
<reference evidence="13 14" key="1">
    <citation type="submission" date="2018-11" db="EMBL/GenBank/DDBJ databases">
        <title>Microbial catabolism of amino acid.</title>
        <authorList>
            <person name="Hibi M."/>
            <person name="Ogawa J."/>
        </authorList>
    </citation>
    <scope>NUCLEOTIDE SEQUENCE [LARGE SCALE GENOMIC DNA]</scope>
    <source>
        <strain evidence="13 14">C31-06</strain>
    </source>
</reference>
<dbReference type="InterPro" id="IPR000926">
    <property type="entry name" value="RibA"/>
</dbReference>
<dbReference type="GO" id="GO:0008270">
    <property type="term" value="F:zinc ion binding"/>
    <property type="evidence" value="ECO:0007669"/>
    <property type="project" value="UniProtKB-UniRule"/>
</dbReference>
<feature type="domain" description="GTP cyclohydrolase II" evidence="12">
    <location>
        <begin position="14"/>
        <end position="176"/>
    </location>
</feature>
<keyword evidence="7 11" id="KW-0862">Zinc</keyword>
<feature type="binding site" evidence="11">
    <location>
        <begin position="54"/>
        <end position="58"/>
    </location>
    <ligand>
        <name>GTP</name>
        <dbReference type="ChEBI" id="CHEBI:37565"/>
    </ligand>
</feature>
<dbReference type="Proteomes" id="UP000287519">
    <property type="component" value="Unassembled WGS sequence"/>
</dbReference>
<evidence type="ECO:0000256" key="1">
    <source>
        <dbReference type="ARBA" id="ARBA00004853"/>
    </source>
</evidence>
<dbReference type="InterPro" id="IPR036144">
    <property type="entry name" value="RibA-like_sf"/>
</dbReference>
<dbReference type="CDD" id="cd00641">
    <property type="entry name" value="GTP_cyclohydro2"/>
    <property type="match status" value="1"/>
</dbReference>
<keyword evidence="8 11" id="KW-0342">GTP-binding</keyword>
<dbReference type="PANTHER" id="PTHR21327">
    <property type="entry name" value="GTP CYCLOHYDROLASE II-RELATED"/>
    <property type="match status" value="1"/>
</dbReference>
<dbReference type="FunFam" id="3.40.50.10990:FF:000001">
    <property type="entry name" value="Riboflavin biosynthesis protein RibBA"/>
    <property type="match status" value="1"/>
</dbReference>
<evidence type="ECO:0000256" key="8">
    <source>
        <dbReference type="ARBA" id="ARBA00023134"/>
    </source>
</evidence>
<accession>A0A402C7Z1</accession>
<dbReference type="OrthoDB" id="9793111at2"/>
<keyword evidence="4 11" id="KW-0479">Metal-binding</keyword>
<feature type="binding site" evidence="11">
    <location>
        <begin position="98"/>
        <end position="100"/>
    </location>
    <ligand>
        <name>GTP</name>
        <dbReference type="ChEBI" id="CHEBI:37565"/>
    </ligand>
</feature>
<dbReference type="GO" id="GO:0003935">
    <property type="term" value="F:GTP cyclohydrolase II activity"/>
    <property type="evidence" value="ECO:0007669"/>
    <property type="project" value="UniProtKB-UniRule"/>
</dbReference>
<feature type="binding site" evidence="11">
    <location>
        <position position="156"/>
    </location>
    <ligand>
        <name>GTP</name>
        <dbReference type="ChEBI" id="CHEBI:37565"/>
    </ligand>
</feature>
<evidence type="ECO:0000256" key="7">
    <source>
        <dbReference type="ARBA" id="ARBA00022833"/>
    </source>
</evidence>
<dbReference type="PANTHER" id="PTHR21327:SF18">
    <property type="entry name" value="3,4-DIHYDROXY-2-BUTANONE 4-PHOSPHATE SYNTHASE"/>
    <property type="match status" value="1"/>
</dbReference>
<comment type="similarity">
    <text evidence="2">In the N-terminal section; belongs to the DHBP synthase family.</text>
</comment>
<dbReference type="HAMAP" id="MF_00179">
    <property type="entry name" value="RibA"/>
    <property type="match status" value="1"/>
</dbReference>
<dbReference type="InterPro" id="IPR032677">
    <property type="entry name" value="GTP_cyclohydro_II"/>
</dbReference>
<keyword evidence="5 11" id="KW-0547">Nucleotide-binding</keyword>
<dbReference type="EC" id="3.5.4.25" evidence="11"/>
<dbReference type="EMBL" id="BHYM01000029">
    <property type="protein sequence ID" value="GCE39637.1"/>
    <property type="molecule type" value="Genomic_DNA"/>
</dbReference>
<evidence type="ECO:0000256" key="11">
    <source>
        <dbReference type="HAMAP-Rule" id="MF_00179"/>
    </source>
</evidence>
<evidence type="ECO:0000256" key="9">
    <source>
        <dbReference type="ARBA" id="ARBA00043932"/>
    </source>
</evidence>
<dbReference type="GO" id="GO:0005829">
    <property type="term" value="C:cytosol"/>
    <property type="evidence" value="ECO:0007669"/>
    <property type="project" value="TreeGrafter"/>
</dbReference>
<feature type="binding site" evidence="11">
    <location>
        <position position="75"/>
    </location>
    <ligand>
        <name>GTP</name>
        <dbReference type="ChEBI" id="CHEBI:37565"/>
    </ligand>
</feature>
<dbReference type="Gene3D" id="3.40.50.10990">
    <property type="entry name" value="GTP cyclohydrolase II"/>
    <property type="match status" value="1"/>
</dbReference>
<feature type="active site" description="Nucleophile" evidence="11">
    <location>
        <position position="135"/>
    </location>
</feature>
<keyword evidence="3 11" id="KW-0686">Riboflavin biosynthesis</keyword>
<comment type="similarity">
    <text evidence="11">Belongs to the GTP cyclohydrolase II family.</text>
</comment>
<comment type="catalytic activity">
    <reaction evidence="10 11">
        <text>GTP + 4 H2O = 2,5-diamino-6-hydroxy-4-(5-phosphoribosylamino)-pyrimidine + formate + 2 phosphate + 3 H(+)</text>
        <dbReference type="Rhea" id="RHEA:23704"/>
        <dbReference type="ChEBI" id="CHEBI:15377"/>
        <dbReference type="ChEBI" id="CHEBI:15378"/>
        <dbReference type="ChEBI" id="CHEBI:15740"/>
        <dbReference type="ChEBI" id="CHEBI:37565"/>
        <dbReference type="ChEBI" id="CHEBI:43474"/>
        <dbReference type="ChEBI" id="CHEBI:58614"/>
        <dbReference type="EC" id="3.5.4.25"/>
    </reaction>
</comment>
<evidence type="ECO:0000256" key="5">
    <source>
        <dbReference type="ARBA" id="ARBA00022741"/>
    </source>
</evidence>
<evidence type="ECO:0000256" key="3">
    <source>
        <dbReference type="ARBA" id="ARBA00022619"/>
    </source>
</evidence>
<feature type="binding site" evidence="11">
    <location>
        <position position="121"/>
    </location>
    <ligand>
        <name>GTP</name>
        <dbReference type="ChEBI" id="CHEBI:37565"/>
    </ligand>
</feature>
<organism evidence="13 14">
    <name type="scientific">Rhodococcus wratislaviensis</name>
    <name type="common">Tsukamurella wratislaviensis</name>
    <dbReference type="NCBI Taxonomy" id="44752"/>
    <lineage>
        <taxon>Bacteria</taxon>
        <taxon>Bacillati</taxon>
        <taxon>Actinomycetota</taxon>
        <taxon>Actinomycetes</taxon>
        <taxon>Mycobacteriales</taxon>
        <taxon>Nocardiaceae</taxon>
        <taxon>Rhodococcus</taxon>
    </lineage>
</organism>
<comment type="function">
    <text evidence="9 11">Catalyzes the conversion of GTP to 2,5-diamino-6-ribosylamino-4(3H)-pyrimidinone 5'-phosphate (DARP), formate and pyrophosphate.</text>
</comment>
<dbReference type="Pfam" id="PF00925">
    <property type="entry name" value="GTP_cyclohydro2"/>
    <property type="match status" value="1"/>
</dbReference>
<feature type="binding site" evidence="11">
    <location>
        <position position="161"/>
    </location>
    <ligand>
        <name>GTP</name>
        <dbReference type="ChEBI" id="CHEBI:37565"/>
    </ligand>
</feature>
<dbReference type="GO" id="GO:0009231">
    <property type="term" value="P:riboflavin biosynthetic process"/>
    <property type="evidence" value="ECO:0007669"/>
    <property type="project" value="UniProtKB-UniRule"/>
</dbReference>
<dbReference type="SUPFAM" id="SSF142695">
    <property type="entry name" value="RibA-like"/>
    <property type="match status" value="1"/>
</dbReference>
<feature type="binding site" evidence="11">
    <location>
        <position position="59"/>
    </location>
    <ligand>
        <name>Zn(2+)</name>
        <dbReference type="ChEBI" id="CHEBI:29105"/>
        <note>catalytic</note>
    </ligand>
</feature>
<gene>
    <name evidence="11" type="primary">ribA</name>
    <name evidence="13" type="ORF">Rhow_003161</name>
</gene>
<feature type="binding site" evidence="11">
    <location>
        <position position="72"/>
    </location>
    <ligand>
        <name>Zn(2+)</name>
        <dbReference type="ChEBI" id="CHEBI:29105"/>
        <note>catalytic</note>
    </ligand>
</feature>
<sequence length="210" mass="22071">MTAVEPVPCVVRCADAVVPTDHGAFTAIAYRSATGIEHLAMVFGDPTVGTALTRVHSECLTGDVLGSRRCDCGPQLSAALERIADAGAGVLLYLRGHEGRGIGLAAKIAAYQLQDWLGLDTVDANLRLGLPVDARDYADAAAILRDLRVDRIDLLSNNPAKAAGLAAAGVTVAGTTPLEIAANDHNARYLATKRDRLGHNLTHAHLVTRH</sequence>
<dbReference type="GO" id="GO:0005525">
    <property type="term" value="F:GTP binding"/>
    <property type="evidence" value="ECO:0007669"/>
    <property type="project" value="UniProtKB-KW"/>
</dbReference>
<evidence type="ECO:0000256" key="10">
    <source>
        <dbReference type="ARBA" id="ARBA00049295"/>
    </source>
</evidence>
<feature type="binding site" evidence="11">
    <location>
        <position position="70"/>
    </location>
    <ligand>
        <name>Zn(2+)</name>
        <dbReference type="ChEBI" id="CHEBI:29105"/>
        <note>catalytic</note>
    </ligand>
</feature>
<keyword evidence="6 11" id="KW-0378">Hydrolase</keyword>
<protein>
    <recommendedName>
        <fullName evidence="11">GTP cyclohydrolase-2</fullName>
        <ecNumber evidence="11">3.5.4.25</ecNumber>
    </recommendedName>
    <alternativeName>
        <fullName evidence="11">GTP cyclohydrolase II</fullName>
    </alternativeName>
</protein>
<dbReference type="NCBIfam" id="NF001591">
    <property type="entry name" value="PRK00393.1"/>
    <property type="match status" value="1"/>
</dbReference>
<dbReference type="UniPathway" id="UPA00275">
    <property type="reaction ID" value="UER00400"/>
</dbReference>
<evidence type="ECO:0000313" key="14">
    <source>
        <dbReference type="Proteomes" id="UP000287519"/>
    </source>
</evidence>
<comment type="caution">
    <text evidence="13">The sequence shown here is derived from an EMBL/GenBank/DDBJ whole genome shotgun (WGS) entry which is preliminary data.</text>
</comment>
<proteinExistence type="inferred from homology"/>
<dbReference type="AlphaFoldDB" id="A0A402C7Z1"/>
<evidence type="ECO:0000256" key="2">
    <source>
        <dbReference type="ARBA" id="ARBA00005520"/>
    </source>
</evidence>
<evidence type="ECO:0000256" key="4">
    <source>
        <dbReference type="ARBA" id="ARBA00022723"/>
    </source>
</evidence>
<feature type="active site" description="Proton acceptor" evidence="11">
    <location>
        <position position="133"/>
    </location>
</feature>
<name>A0A402C7Z1_RHOWR</name>
<evidence type="ECO:0000259" key="12">
    <source>
        <dbReference type="Pfam" id="PF00925"/>
    </source>
</evidence>
<keyword evidence="14" id="KW-1185">Reference proteome</keyword>